<dbReference type="SUPFAM" id="SSF103473">
    <property type="entry name" value="MFS general substrate transporter"/>
    <property type="match status" value="1"/>
</dbReference>
<dbReference type="OrthoDB" id="515887at2759"/>
<feature type="transmembrane region" description="Helical" evidence="7">
    <location>
        <begin position="328"/>
        <end position="350"/>
    </location>
</feature>
<feature type="transmembrane region" description="Helical" evidence="7">
    <location>
        <begin position="85"/>
        <end position="102"/>
    </location>
</feature>
<dbReference type="Gene3D" id="1.20.1250.20">
    <property type="entry name" value="MFS general substrate transporter like domains"/>
    <property type="match status" value="2"/>
</dbReference>
<dbReference type="InterPro" id="IPR036259">
    <property type="entry name" value="MFS_trans_sf"/>
</dbReference>
<evidence type="ECO:0000256" key="1">
    <source>
        <dbReference type="ARBA" id="ARBA00004141"/>
    </source>
</evidence>
<feature type="transmembrane region" description="Helical" evidence="7">
    <location>
        <begin position="180"/>
        <end position="205"/>
    </location>
</feature>
<feature type="region of interest" description="Disordered" evidence="6">
    <location>
        <begin position="208"/>
        <end position="277"/>
    </location>
</feature>
<evidence type="ECO:0000313" key="9">
    <source>
        <dbReference type="EMBL" id="CAB9497821.1"/>
    </source>
</evidence>
<evidence type="ECO:0000256" key="3">
    <source>
        <dbReference type="ARBA" id="ARBA00022692"/>
    </source>
</evidence>
<name>A0A9N8DBR8_9STRA</name>
<sequence>MSDPEDNIGETSIRPRILYASIFVYVSLTGGRFLSVLLQDAGLSDSQIGLCFASSTVVQSLCSSFSGSFADDYERRHPGLGRSRVLLCGILMSGALFLLQGLHHVTTIPVVSTVTWHVVLRVLYAASTSFVWPVLDGITLDYLNEHSDKADFGKERLHGAIWWAITNLIMGPSLDRLGFSILYLYSIVSLVAVAATIHIFTNAQLASRQGQRRRQDTGNQLGHDTKENIDVDTSAKDSVENQGNRELPLPKGLKRQKSHVVPTDEEDNEVKEEEEAPDKPRLSLVSIGSMICGTTTGAAFMFAVFCLAIGMAVVEQLIFLYFEVLGSSYTLCSLTVLLTVLCEIGLFAYGPELLNRWGPIKLLLLAGVCYVLRVIGYSLVPQGQPWFVLLFEPLHGITYACASISSVDFVAQLMPSGYESSGQGLLHTLRGFGSVLGVLFGGIGDDWLGPRTVYRCLAAVVTVGLSVLAVTSSLNDTRGGRYAMGAVTEEDETVNTIQSCASLELVVIEEKDIG</sequence>
<gene>
    <name evidence="9" type="ORF">SEMRO_26_G017640.1</name>
</gene>
<dbReference type="Pfam" id="PF12832">
    <property type="entry name" value="MFS_1_like"/>
    <property type="match status" value="1"/>
</dbReference>
<keyword evidence="4 7" id="KW-1133">Transmembrane helix</keyword>
<proteinExistence type="inferred from homology"/>
<feature type="compositionally biased region" description="Acidic residues" evidence="6">
    <location>
        <begin position="263"/>
        <end position="276"/>
    </location>
</feature>
<feature type="domain" description="Major facilitator superfamily associated" evidence="8">
    <location>
        <begin position="22"/>
        <end position="455"/>
    </location>
</feature>
<accession>A0A9N8DBR8</accession>
<keyword evidence="3 7" id="KW-0812">Transmembrane</keyword>
<feature type="compositionally biased region" description="Basic and acidic residues" evidence="6">
    <location>
        <begin position="223"/>
        <end position="239"/>
    </location>
</feature>
<feature type="transmembrane region" description="Helical" evidence="7">
    <location>
        <begin position="362"/>
        <end position="380"/>
    </location>
</feature>
<dbReference type="InterPro" id="IPR024989">
    <property type="entry name" value="MFS_assoc_dom"/>
</dbReference>
<evidence type="ECO:0000313" key="10">
    <source>
        <dbReference type="Proteomes" id="UP001153069"/>
    </source>
</evidence>
<feature type="transmembrane region" description="Helical" evidence="7">
    <location>
        <begin position="17"/>
        <end position="38"/>
    </location>
</feature>
<keyword evidence="10" id="KW-1185">Reference proteome</keyword>
<feature type="transmembrane region" description="Helical" evidence="7">
    <location>
        <begin position="452"/>
        <end position="474"/>
    </location>
</feature>
<organism evidence="9 10">
    <name type="scientific">Seminavis robusta</name>
    <dbReference type="NCBI Taxonomy" id="568900"/>
    <lineage>
        <taxon>Eukaryota</taxon>
        <taxon>Sar</taxon>
        <taxon>Stramenopiles</taxon>
        <taxon>Ochrophyta</taxon>
        <taxon>Bacillariophyta</taxon>
        <taxon>Bacillariophyceae</taxon>
        <taxon>Bacillariophycidae</taxon>
        <taxon>Naviculales</taxon>
        <taxon>Naviculaceae</taxon>
        <taxon>Seminavis</taxon>
    </lineage>
</organism>
<evidence type="ECO:0000256" key="2">
    <source>
        <dbReference type="ARBA" id="ARBA00005241"/>
    </source>
</evidence>
<evidence type="ECO:0000256" key="6">
    <source>
        <dbReference type="SAM" id="MobiDB-lite"/>
    </source>
</evidence>
<evidence type="ECO:0000259" key="8">
    <source>
        <dbReference type="Pfam" id="PF12832"/>
    </source>
</evidence>
<evidence type="ECO:0000256" key="7">
    <source>
        <dbReference type="SAM" id="Phobius"/>
    </source>
</evidence>
<dbReference type="PANTHER" id="PTHR16172">
    <property type="entry name" value="MAJOR FACILITATOR SUPERFAMILY DOMAIN-CONTAINING PROTEIN 6-LIKE"/>
    <property type="match status" value="1"/>
</dbReference>
<dbReference type="InterPro" id="IPR051717">
    <property type="entry name" value="MFS_MFSD6"/>
</dbReference>
<dbReference type="Proteomes" id="UP001153069">
    <property type="component" value="Unassembled WGS sequence"/>
</dbReference>
<comment type="caution">
    <text evidence="9">The sequence shown here is derived from an EMBL/GenBank/DDBJ whole genome shotgun (WGS) entry which is preliminary data.</text>
</comment>
<dbReference type="AlphaFoldDB" id="A0A9N8DBR8"/>
<evidence type="ECO:0000256" key="4">
    <source>
        <dbReference type="ARBA" id="ARBA00022989"/>
    </source>
</evidence>
<comment type="similarity">
    <text evidence="2">Belongs to the major facilitator superfamily. MFSD6 family.</text>
</comment>
<reference evidence="9" key="1">
    <citation type="submission" date="2020-06" db="EMBL/GenBank/DDBJ databases">
        <authorList>
            <consortium name="Plant Systems Biology data submission"/>
        </authorList>
    </citation>
    <scope>NUCLEOTIDE SEQUENCE</scope>
    <source>
        <strain evidence="9">D6</strain>
    </source>
</reference>
<protein>
    <recommendedName>
        <fullName evidence="8">Major facilitator superfamily associated domain-containing protein</fullName>
    </recommendedName>
</protein>
<keyword evidence="5 7" id="KW-0472">Membrane</keyword>
<comment type="subcellular location">
    <subcellularLocation>
        <location evidence="1">Membrane</location>
        <topology evidence="1">Multi-pass membrane protein</topology>
    </subcellularLocation>
</comment>
<feature type="transmembrane region" description="Helical" evidence="7">
    <location>
        <begin position="299"/>
        <end position="322"/>
    </location>
</feature>
<evidence type="ECO:0000256" key="5">
    <source>
        <dbReference type="ARBA" id="ARBA00023136"/>
    </source>
</evidence>
<dbReference type="GO" id="GO:0016020">
    <property type="term" value="C:membrane"/>
    <property type="evidence" value="ECO:0007669"/>
    <property type="project" value="UniProtKB-SubCell"/>
</dbReference>
<dbReference type="EMBL" id="CAICTM010000026">
    <property type="protein sequence ID" value="CAB9497821.1"/>
    <property type="molecule type" value="Genomic_DNA"/>
</dbReference>
<dbReference type="PANTHER" id="PTHR16172:SF41">
    <property type="entry name" value="MAJOR FACILITATOR SUPERFAMILY DOMAIN-CONTAINING PROTEIN 6-LIKE"/>
    <property type="match status" value="1"/>
</dbReference>